<accession>A0AAV4VFI3</accession>
<comment type="caution">
    <text evidence="1">The sequence shown here is derived from an EMBL/GenBank/DDBJ whole genome shotgun (WGS) entry which is preliminary data.</text>
</comment>
<dbReference type="EMBL" id="BPLR01014458">
    <property type="protein sequence ID" value="GIY68873.1"/>
    <property type="molecule type" value="Genomic_DNA"/>
</dbReference>
<dbReference type="AlphaFoldDB" id="A0AAV4VFI3"/>
<gene>
    <name evidence="1" type="ORF">CEXT_79451</name>
</gene>
<evidence type="ECO:0000313" key="1">
    <source>
        <dbReference type="EMBL" id="GIY68873.1"/>
    </source>
</evidence>
<keyword evidence="2" id="KW-1185">Reference proteome</keyword>
<proteinExistence type="predicted"/>
<reference evidence="1 2" key="1">
    <citation type="submission" date="2021-06" db="EMBL/GenBank/DDBJ databases">
        <title>Caerostris extrusa draft genome.</title>
        <authorList>
            <person name="Kono N."/>
            <person name="Arakawa K."/>
        </authorList>
    </citation>
    <scope>NUCLEOTIDE SEQUENCE [LARGE SCALE GENOMIC DNA]</scope>
</reference>
<evidence type="ECO:0000313" key="2">
    <source>
        <dbReference type="Proteomes" id="UP001054945"/>
    </source>
</evidence>
<sequence>MIYIFSNFQSYLFCYYYYYFKRNIQLRRPPQKLLGASANCMVEDRKDYITQTFALFPSGTHTYITQEVKGETLDLAKDVQPLSNPQGDSSLGKGREICSLIKQQGLCLLCTAPG</sequence>
<protein>
    <submittedName>
        <fullName evidence="1">Uncharacterized protein</fullName>
    </submittedName>
</protein>
<name>A0AAV4VFI3_CAEEX</name>
<organism evidence="1 2">
    <name type="scientific">Caerostris extrusa</name>
    <name type="common">Bark spider</name>
    <name type="synonym">Caerostris bankana</name>
    <dbReference type="NCBI Taxonomy" id="172846"/>
    <lineage>
        <taxon>Eukaryota</taxon>
        <taxon>Metazoa</taxon>
        <taxon>Ecdysozoa</taxon>
        <taxon>Arthropoda</taxon>
        <taxon>Chelicerata</taxon>
        <taxon>Arachnida</taxon>
        <taxon>Araneae</taxon>
        <taxon>Araneomorphae</taxon>
        <taxon>Entelegynae</taxon>
        <taxon>Araneoidea</taxon>
        <taxon>Araneidae</taxon>
        <taxon>Caerostris</taxon>
    </lineage>
</organism>
<dbReference type="Proteomes" id="UP001054945">
    <property type="component" value="Unassembled WGS sequence"/>
</dbReference>